<evidence type="ECO:0000313" key="2">
    <source>
        <dbReference type="EMBL" id="GAA98487.1"/>
    </source>
</evidence>
<reference evidence="2 3" key="2">
    <citation type="journal article" date="2012" name="Open Biol.">
        <title>Characteristics of nucleosomes and linker DNA regions on the genome of the basidiomycete Mixia osmundae revealed by mono- and dinucleosome mapping.</title>
        <authorList>
            <person name="Nishida H."/>
            <person name="Kondo S."/>
            <person name="Matsumoto T."/>
            <person name="Suzuki Y."/>
            <person name="Yoshikawa H."/>
            <person name="Taylor T.D."/>
            <person name="Sugiyama J."/>
        </authorList>
    </citation>
    <scope>NUCLEOTIDE SEQUENCE [LARGE SCALE GENOMIC DNA]</scope>
    <source>
        <strain evidence="3">CBS 9802 / IAM 14324 / JCM 22182 / KY 12970</strain>
    </source>
</reference>
<evidence type="ECO:0000256" key="1">
    <source>
        <dbReference type="SAM" id="MobiDB-lite"/>
    </source>
</evidence>
<feature type="compositionally biased region" description="Basic and acidic residues" evidence="1">
    <location>
        <begin position="76"/>
        <end position="88"/>
    </location>
</feature>
<dbReference type="Proteomes" id="UP000009131">
    <property type="component" value="Unassembled WGS sequence"/>
</dbReference>
<sequence length="223" mass="24782">MAASRLLRCTCASLRSLGTSARVKQPRTLPATRFSSVQPPEIPSTIVESFRQEQDSIPWFVDPSYEPGKATPSQRTPEHTRRAQPRPDKLPERLWQLHAHLTESPLFEASATTFIDAKASTSADTLEDMTGGSVWDWVVVLEMASGRERGLRSATGQVAEWARDVPAVQGKRKRVVAIEGLEPPEPTWTLVDGGEFVVHLFTTEARRTMAIRGDQSGNQTQQY</sequence>
<dbReference type="InterPro" id="IPR043519">
    <property type="entry name" value="NT_sf"/>
</dbReference>
<dbReference type="OrthoDB" id="21330at2759"/>
<dbReference type="Gene3D" id="3.30.460.10">
    <property type="entry name" value="Beta Polymerase, domain 2"/>
    <property type="match status" value="1"/>
</dbReference>
<reference evidence="2 3" key="1">
    <citation type="journal article" date="2011" name="J. Gen. Appl. Microbiol.">
        <title>Draft genome sequencing of the enigmatic basidiomycete Mixia osmundae.</title>
        <authorList>
            <person name="Nishida H."/>
            <person name="Nagatsuka Y."/>
            <person name="Sugiyama J."/>
        </authorList>
    </citation>
    <scope>NUCLEOTIDE SEQUENCE [LARGE SCALE GENOMIC DNA]</scope>
    <source>
        <strain evidence="3">CBS 9802 / IAM 14324 / JCM 22182 / KY 12970</strain>
    </source>
</reference>
<dbReference type="OMA" id="LHPLHAY"/>
<gene>
    <name evidence="2" type="primary">Mo05173</name>
    <name evidence="2" type="ORF">E5Q_05173</name>
</gene>
<proteinExistence type="predicted"/>
<name>G7E6M7_MIXOS</name>
<organism evidence="2 3">
    <name type="scientific">Mixia osmundae (strain CBS 9802 / IAM 14324 / JCM 22182 / KY 12970)</name>
    <dbReference type="NCBI Taxonomy" id="764103"/>
    <lineage>
        <taxon>Eukaryota</taxon>
        <taxon>Fungi</taxon>
        <taxon>Dikarya</taxon>
        <taxon>Basidiomycota</taxon>
        <taxon>Pucciniomycotina</taxon>
        <taxon>Mixiomycetes</taxon>
        <taxon>Mixiales</taxon>
        <taxon>Mixiaceae</taxon>
        <taxon>Mixia</taxon>
    </lineage>
</organism>
<dbReference type="HOGENOM" id="CLU_1240409_0_0_1"/>
<accession>G7E6M7</accession>
<keyword evidence="3" id="KW-1185">Reference proteome</keyword>
<dbReference type="AlphaFoldDB" id="G7E6M7"/>
<dbReference type="InParanoid" id="G7E6M7"/>
<dbReference type="RefSeq" id="XP_014567197.1">
    <property type="nucleotide sequence ID" value="XM_014711711.1"/>
</dbReference>
<comment type="caution">
    <text evidence="2">The sequence shown here is derived from an EMBL/GenBank/DDBJ whole genome shotgun (WGS) entry which is preliminary data.</text>
</comment>
<protein>
    <submittedName>
        <fullName evidence="2">Uncharacterized protein</fullName>
    </submittedName>
</protein>
<feature type="region of interest" description="Disordered" evidence="1">
    <location>
        <begin position="61"/>
        <end position="88"/>
    </location>
</feature>
<dbReference type="eggNOG" id="ENOG502SEVI">
    <property type="taxonomic scope" value="Eukaryota"/>
</dbReference>
<dbReference type="Pfam" id="PF02410">
    <property type="entry name" value="RsfS"/>
    <property type="match status" value="1"/>
</dbReference>
<dbReference type="EMBL" id="BABT02000153">
    <property type="protein sequence ID" value="GAA98487.1"/>
    <property type="molecule type" value="Genomic_DNA"/>
</dbReference>
<evidence type="ECO:0000313" key="3">
    <source>
        <dbReference type="Proteomes" id="UP000009131"/>
    </source>
</evidence>